<dbReference type="RefSeq" id="XP_016626357.1">
    <property type="nucleotide sequence ID" value="XM_016782467.1"/>
</dbReference>
<evidence type="ECO:0000313" key="2">
    <source>
        <dbReference type="Proteomes" id="UP000053411"/>
    </source>
</evidence>
<name>A0A0D2JP29_9EURO</name>
<protein>
    <submittedName>
        <fullName evidence="1">Uncharacterized protein</fullName>
    </submittedName>
</protein>
<organism evidence="1 2">
    <name type="scientific">Fonsecaea multimorphosa CBS 102226</name>
    <dbReference type="NCBI Taxonomy" id="1442371"/>
    <lineage>
        <taxon>Eukaryota</taxon>
        <taxon>Fungi</taxon>
        <taxon>Dikarya</taxon>
        <taxon>Ascomycota</taxon>
        <taxon>Pezizomycotina</taxon>
        <taxon>Eurotiomycetes</taxon>
        <taxon>Chaetothyriomycetidae</taxon>
        <taxon>Chaetothyriales</taxon>
        <taxon>Herpotrichiellaceae</taxon>
        <taxon>Fonsecaea</taxon>
    </lineage>
</organism>
<dbReference type="AlphaFoldDB" id="A0A0D2JP29"/>
<keyword evidence="2" id="KW-1185">Reference proteome</keyword>
<dbReference type="EMBL" id="KN848107">
    <property type="protein sequence ID" value="KIX92234.1"/>
    <property type="molecule type" value="Genomic_DNA"/>
</dbReference>
<gene>
    <name evidence="1" type="ORF">Z520_11980</name>
</gene>
<proteinExistence type="predicted"/>
<reference evidence="1 2" key="1">
    <citation type="submission" date="2015-01" db="EMBL/GenBank/DDBJ databases">
        <title>The Genome Sequence of Fonsecaea multimorphosa CBS 102226.</title>
        <authorList>
            <consortium name="The Broad Institute Genomics Platform"/>
            <person name="Cuomo C."/>
            <person name="de Hoog S."/>
            <person name="Gorbushina A."/>
            <person name="Stielow B."/>
            <person name="Teixiera M."/>
            <person name="Abouelleil A."/>
            <person name="Chapman S.B."/>
            <person name="Priest M."/>
            <person name="Young S.K."/>
            <person name="Wortman J."/>
            <person name="Nusbaum C."/>
            <person name="Birren B."/>
        </authorList>
    </citation>
    <scope>NUCLEOTIDE SEQUENCE [LARGE SCALE GENOMIC DNA]</scope>
    <source>
        <strain evidence="1 2">CBS 102226</strain>
    </source>
</reference>
<dbReference type="GeneID" id="27717726"/>
<dbReference type="VEuPathDB" id="FungiDB:Z520_11980"/>
<dbReference type="Proteomes" id="UP000053411">
    <property type="component" value="Unassembled WGS sequence"/>
</dbReference>
<evidence type="ECO:0000313" key="1">
    <source>
        <dbReference type="EMBL" id="KIX92234.1"/>
    </source>
</evidence>
<sequence>MPDSSWRLDGSSIKATVWYKDNAQDKSRESILDLNRCCRVWNTYSNSFELSYIPRPDDLSKPNDDYLSGKLTEIDGMKIFEEGNGVLRAEHTPKYIFWKTMYTAQFDLKPFIRYSDDGHIEFVHKPFQSSGSSLPGWVSSILKVVGDYGKSQQRSGGGGVIGSEVIKQLDKLVDIFQDYIKTQNMDAKVKDFLQGTYVDTNGDLIRRGS</sequence>
<accession>A0A0D2JP29</accession>